<evidence type="ECO:0000256" key="5">
    <source>
        <dbReference type="ARBA" id="ARBA00022840"/>
    </source>
</evidence>
<dbReference type="Gene3D" id="3.50.7.10">
    <property type="entry name" value="GroEL"/>
    <property type="match status" value="1"/>
</dbReference>
<evidence type="ECO:0000256" key="8">
    <source>
        <dbReference type="RuleBase" id="RU004187"/>
    </source>
</evidence>
<dbReference type="FunFam" id="3.50.7.10:FF:000008">
    <property type="entry name" value="T-complex protein 1 subunit theta"/>
    <property type="match status" value="1"/>
</dbReference>
<evidence type="ECO:0000256" key="3">
    <source>
        <dbReference type="ARBA" id="ARBA00022490"/>
    </source>
</evidence>
<proteinExistence type="inferred from homology"/>
<dbReference type="InterPro" id="IPR017998">
    <property type="entry name" value="Chaperone_TCP-1"/>
</dbReference>
<dbReference type="InterPro" id="IPR027413">
    <property type="entry name" value="GROEL-like_equatorial_sf"/>
</dbReference>
<keyword evidence="5 8" id="KW-0067">ATP-binding</keyword>
<dbReference type="SUPFAM" id="SSF54849">
    <property type="entry name" value="GroEL-intermediate domain like"/>
    <property type="match status" value="1"/>
</dbReference>
<evidence type="ECO:0000256" key="6">
    <source>
        <dbReference type="ARBA" id="ARBA00023186"/>
    </source>
</evidence>
<dbReference type="Pfam" id="PF00118">
    <property type="entry name" value="Cpn60_TCP1"/>
    <property type="match status" value="1"/>
</dbReference>
<dbReference type="InterPro" id="IPR027410">
    <property type="entry name" value="TCP-1-like_intermed_sf"/>
</dbReference>
<dbReference type="InterPro" id="IPR027409">
    <property type="entry name" value="GroEL-like_apical_dom_sf"/>
</dbReference>
<sequence length="606" mass="65102">MLNQYFQRDVSHICCSSYFNAMSCHEAVEVQLSTEYAFRKLNVLSLCTLQGGSFGVQGMLKEGTKHMSGLEEATFKNIDAAKQLSSCVRTSLGPNGMNKMVINHLDKLFITSDSATIVNELEVQHPAAKLLVMASKMQESEVGDGTNFVVVLAGELLIQAEELLKNGLHISEVIGGYNTALAKALEVLETLVTHSASMSVLKSPTELAEAIKPVIAAKQWGNEDLFASKIAEACVLAMPENPAAFNVDNVRVAKIIGNAVSGTTVVKGLCLTRSVLGTIHEVRDAKIVVYGVPVDSSTTETKGTVLLKSAEELKAYNNSEEDALEKTIKAIAATGANVLVCGQSIGELAMHFVEKYKMMVLKVPSKFELRRLCRTTGANNLVRLEPPAPEDLGTCKHVYLKEIGSTWCTIFDQEADNSKTATIVVRGSSMNIMEDVERAIEDGVNVVKSMTKDARFVPGAGAAELLLADALQQYGEAQPGLDQYAIQKFGLSLEVVPRTLAENSGLDATNIVAQMYAAHKAGSTSVGIDIVEGTTKDCGVLDLLVTKKEALKLATDAAVTVLRVDQIIMAKQATLERSVLVPKGYIKVHAVETANPTVHFAVVNTP</sequence>
<gene>
    <name evidence="9" type="ORF">PCAR00345_LOCUS27424</name>
</gene>
<evidence type="ECO:0000256" key="4">
    <source>
        <dbReference type="ARBA" id="ARBA00022741"/>
    </source>
</evidence>
<keyword evidence="3" id="KW-0963">Cytoplasm</keyword>
<dbReference type="SUPFAM" id="SSF52029">
    <property type="entry name" value="GroEL apical domain-like"/>
    <property type="match status" value="1"/>
</dbReference>
<name>A0A7S4F6D8_CHRCT</name>
<dbReference type="PANTHER" id="PTHR11353">
    <property type="entry name" value="CHAPERONIN"/>
    <property type="match status" value="1"/>
</dbReference>
<reference evidence="9" key="1">
    <citation type="submission" date="2021-01" db="EMBL/GenBank/DDBJ databases">
        <authorList>
            <person name="Corre E."/>
            <person name="Pelletier E."/>
            <person name="Niang G."/>
            <person name="Scheremetjew M."/>
            <person name="Finn R."/>
            <person name="Kale V."/>
            <person name="Holt S."/>
            <person name="Cochrane G."/>
            <person name="Meng A."/>
            <person name="Brown T."/>
            <person name="Cohen L."/>
        </authorList>
    </citation>
    <scope>NUCLEOTIDE SEQUENCE</scope>
    <source>
        <strain evidence="9">CCMP645</strain>
    </source>
</reference>
<evidence type="ECO:0000256" key="2">
    <source>
        <dbReference type="ARBA" id="ARBA00008020"/>
    </source>
</evidence>
<dbReference type="InterPro" id="IPR002423">
    <property type="entry name" value="Cpn60/GroEL/TCP-1"/>
</dbReference>
<organism evidence="9">
    <name type="scientific">Chrysotila carterae</name>
    <name type="common">Marine alga</name>
    <name type="synonym">Syracosphaera carterae</name>
    <dbReference type="NCBI Taxonomy" id="13221"/>
    <lineage>
        <taxon>Eukaryota</taxon>
        <taxon>Haptista</taxon>
        <taxon>Haptophyta</taxon>
        <taxon>Prymnesiophyceae</taxon>
        <taxon>Isochrysidales</taxon>
        <taxon>Isochrysidaceae</taxon>
        <taxon>Chrysotila</taxon>
    </lineage>
</organism>
<dbReference type="SUPFAM" id="SSF48592">
    <property type="entry name" value="GroEL equatorial domain-like"/>
    <property type="match status" value="1"/>
</dbReference>
<dbReference type="PROSITE" id="PS00995">
    <property type="entry name" value="TCP1_3"/>
    <property type="match status" value="1"/>
</dbReference>
<dbReference type="AlphaFoldDB" id="A0A7S4F6D8"/>
<keyword evidence="4 8" id="KW-0547">Nucleotide-binding</keyword>
<dbReference type="GO" id="GO:0005524">
    <property type="term" value="F:ATP binding"/>
    <property type="evidence" value="ECO:0007669"/>
    <property type="project" value="UniProtKB-KW"/>
</dbReference>
<dbReference type="EMBL" id="HBIZ01042908">
    <property type="protein sequence ID" value="CAE0774790.1"/>
    <property type="molecule type" value="Transcribed_RNA"/>
</dbReference>
<dbReference type="PRINTS" id="PR00304">
    <property type="entry name" value="TCOMPLEXTCP1"/>
</dbReference>
<dbReference type="GO" id="GO:0140662">
    <property type="term" value="F:ATP-dependent protein folding chaperone"/>
    <property type="evidence" value="ECO:0007669"/>
    <property type="project" value="InterPro"/>
</dbReference>
<keyword evidence="6 8" id="KW-0143">Chaperone</keyword>
<protein>
    <recommendedName>
        <fullName evidence="7">CCT-theta</fullName>
    </recommendedName>
</protein>
<dbReference type="GO" id="GO:0051082">
    <property type="term" value="F:unfolded protein binding"/>
    <property type="evidence" value="ECO:0007669"/>
    <property type="project" value="InterPro"/>
</dbReference>
<dbReference type="CDD" id="cd03341">
    <property type="entry name" value="TCP1_theta"/>
    <property type="match status" value="1"/>
</dbReference>
<evidence type="ECO:0000256" key="7">
    <source>
        <dbReference type="ARBA" id="ARBA00029602"/>
    </source>
</evidence>
<accession>A0A7S4F6D8</accession>
<dbReference type="Gene3D" id="1.10.560.10">
    <property type="entry name" value="GroEL-like equatorial domain"/>
    <property type="match status" value="1"/>
</dbReference>
<dbReference type="InterPro" id="IPR002194">
    <property type="entry name" value="Chaperonin_TCP-1_CS"/>
</dbReference>
<evidence type="ECO:0000256" key="1">
    <source>
        <dbReference type="ARBA" id="ARBA00004496"/>
    </source>
</evidence>
<dbReference type="GO" id="GO:0005737">
    <property type="term" value="C:cytoplasm"/>
    <property type="evidence" value="ECO:0007669"/>
    <property type="project" value="UniProtKB-SubCell"/>
</dbReference>
<dbReference type="PROSITE" id="PS00750">
    <property type="entry name" value="TCP1_1"/>
    <property type="match status" value="1"/>
</dbReference>
<comment type="similarity">
    <text evidence="2 8">Belongs to the TCP-1 chaperonin family.</text>
</comment>
<comment type="subcellular location">
    <subcellularLocation>
        <location evidence="1">Cytoplasm</location>
    </subcellularLocation>
</comment>
<dbReference type="InterPro" id="IPR012721">
    <property type="entry name" value="Chap_CCT_theta"/>
</dbReference>
<evidence type="ECO:0000313" key="9">
    <source>
        <dbReference type="EMBL" id="CAE0774790.1"/>
    </source>
</evidence>
<dbReference type="Gene3D" id="3.30.260.10">
    <property type="entry name" value="TCP-1-like chaperonin intermediate domain"/>
    <property type="match status" value="1"/>
</dbReference>
<dbReference type="NCBIfam" id="TIGR02346">
    <property type="entry name" value="chap_CCT_theta"/>
    <property type="match status" value="1"/>
</dbReference>
<dbReference type="GO" id="GO:0016887">
    <property type="term" value="F:ATP hydrolysis activity"/>
    <property type="evidence" value="ECO:0007669"/>
    <property type="project" value="InterPro"/>
</dbReference>